<dbReference type="RefSeq" id="WP_068665522.1">
    <property type="nucleotide sequence ID" value="NZ_CP015520.1"/>
</dbReference>
<keyword evidence="3" id="KW-0378">Hydrolase</keyword>
<dbReference type="SUPFAM" id="SSF53448">
    <property type="entry name" value="Nucleotide-diphospho-sugar transferases"/>
    <property type="match status" value="1"/>
</dbReference>
<evidence type="ECO:0000259" key="2">
    <source>
        <dbReference type="Pfam" id="PF00535"/>
    </source>
</evidence>
<dbReference type="AlphaFoldDB" id="A0A172WGP6"/>
<reference evidence="4" key="1">
    <citation type="journal article" date="2016" name="Syst. Appl. Microbiol.">
        <title>Thermococcus piezophilus sp. nov., a novel hyperthermophilic and piezophilic archaeon with a broad pressure range for growth, isolated from a deepest hydrothermal vent at the Mid-Cayman Rise.</title>
        <authorList>
            <person name="Dalmasso C."/>
            <person name="Oger P."/>
            <person name="Selva G."/>
            <person name="Courtine D."/>
            <person name="L'Haridon S."/>
            <person name="Garlaschelli A."/>
            <person name="Roussel E."/>
            <person name="Miyazaki J."/>
            <person name="Reveillaud J."/>
            <person name="Jebbar M."/>
            <person name="Takai K."/>
            <person name="Maignien L."/>
            <person name="Alain K."/>
        </authorList>
    </citation>
    <scope>NUCLEOTIDE SEQUENCE [LARGE SCALE GENOMIC DNA]</scope>
    <source>
        <strain evidence="4">CDGS</strain>
    </source>
</reference>
<dbReference type="GeneID" id="28495567"/>
<keyword evidence="1" id="KW-1133">Transmembrane helix</keyword>
<dbReference type="FunFam" id="3.90.550.10:FF:000129">
    <property type="entry name" value="Glycosyltransferase family 2 protein"/>
    <property type="match status" value="1"/>
</dbReference>
<dbReference type="InterPro" id="IPR001173">
    <property type="entry name" value="Glyco_trans_2-like"/>
</dbReference>
<proteinExistence type="predicted"/>
<organism evidence="3 4">
    <name type="scientific">Thermococcus piezophilus</name>
    <dbReference type="NCBI Taxonomy" id="1712654"/>
    <lineage>
        <taxon>Archaea</taxon>
        <taxon>Methanobacteriati</taxon>
        <taxon>Methanobacteriota</taxon>
        <taxon>Thermococci</taxon>
        <taxon>Thermococcales</taxon>
        <taxon>Thermococcaceae</taxon>
        <taxon>Thermococcus</taxon>
    </lineage>
</organism>
<dbReference type="OrthoDB" id="11098at2157"/>
<evidence type="ECO:0000313" key="4">
    <source>
        <dbReference type="Proteomes" id="UP000076969"/>
    </source>
</evidence>
<keyword evidence="4" id="KW-1185">Reference proteome</keyword>
<dbReference type="InterPro" id="IPR050256">
    <property type="entry name" value="Glycosyltransferase_2"/>
</dbReference>
<evidence type="ECO:0000313" key="3">
    <source>
        <dbReference type="EMBL" id="ANF22632.1"/>
    </source>
</evidence>
<gene>
    <name evidence="3" type="ORF">A7C91_05195</name>
</gene>
<protein>
    <submittedName>
        <fullName evidence="3">Glycosyl hydrolase</fullName>
    </submittedName>
</protein>
<feature type="transmembrane region" description="Helical" evidence="1">
    <location>
        <begin position="228"/>
        <end position="248"/>
    </location>
</feature>
<keyword evidence="1" id="KW-0472">Membrane</keyword>
<evidence type="ECO:0000256" key="1">
    <source>
        <dbReference type="SAM" id="Phobius"/>
    </source>
</evidence>
<feature type="domain" description="Glycosyltransferase 2-like" evidence="2">
    <location>
        <begin position="7"/>
        <end position="163"/>
    </location>
</feature>
<dbReference type="STRING" id="1712654.A7C91_05195"/>
<dbReference type="KEGG" id="tpie:A7C91_05195"/>
<dbReference type="PANTHER" id="PTHR48090">
    <property type="entry name" value="UNDECAPRENYL-PHOSPHATE 4-DEOXY-4-FORMAMIDO-L-ARABINOSE TRANSFERASE-RELATED"/>
    <property type="match status" value="1"/>
</dbReference>
<dbReference type="EMBL" id="CP015520">
    <property type="protein sequence ID" value="ANF22632.1"/>
    <property type="molecule type" value="Genomic_DNA"/>
</dbReference>
<accession>A0A172WGP6</accession>
<dbReference type="Pfam" id="PF00535">
    <property type="entry name" value="Glycos_transf_2"/>
    <property type="match status" value="1"/>
</dbReference>
<dbReference type="Gene3D" id="3.90.550.10">
    <property type="entry name" value="Spore Coat Polysaccharide Biosynthesis Protein SpsA, Chain A"/>
    <property type="match status" value="1"/>
</dbReference>
<dbReference type="GO" id="GO:0016787">
    <property type="term" value="F:hydrolase activity"/>
    <property type="evidence" value="ECO:0007669"/>
    <property type="project" value="UniProtKB-KW"/>
</dbReference>
<dbReference type="Proteomes" id="UP000076969">
    <property type="component" value="Chromosome"/>
</dbReference>
<dbReference type="InterPro" id="IPR029044">
    <property type="entry name" value="Nucleotide-diphossugar_trans"/>
</dbReference>
<name>A0A172WGP6_9EURY</name>
<feature type="transmembrane region" description="Helical" evidence="1">
    <location>
        <begin position="260"/>
        <end position="288"/>
    </location>
</feature>
<keyword evidence="1" id="KW-0812">Transmembrane</keyword>
<sequence>MEHKILIIIPAYNEELTIGSVVALAKKYGEVLVVDDGSKDRTHEIAKKAGATVLRHETNRGKGNALRTGFEYALAKGYDAVVCIDADGQHDPDKIPLVLEPIMKGEADLVIGSRYLNGAHKNIPFYRRIGLGVLNLTTNMASEVKVTDSQSGFRALNRKALESLSLNFSGYNVESEMIAELSEKGLRIKEVPINVRYDVPNRHKKHPVAHGLGVLMEVVSLIGYRRPLLLFGALSMISFITAGVLAYLALEPYWEGGRVFLTQAIAAGIFALIGIQLFIAGLTLNVLAKMVRRD</sequence>
<dbReference type="CDD" id="cd04179">
    <property type="entry name" value="DPM_DPG-synthase_like"/>
    <property type="match status" value="1"/>
</dbReference>
<dbReference type="PANTHER" id="PTHR48090:SF7">
    <property type="entry name" value="RFBJ PROTEIN"/>
    <property type="match status" value="1"/>
</dbReference>